<accession>A0A934SZ48</accession>
<dbReference type="Proteomes" id="UP000622890">
    <property type="component" value="Unassembled WGS sequence"/>
</dbReference>
<keyword evidence="2" id="KW-1185">Reference proteome</keyword>
<dbReference type="AlphaFoldDB" id="A0A934SZ48"/>
<evidence type="ECO:0000313" key="2">
    <source>
        <dbReference type="Proteomes" id="UP000622890"/>
    </source>
</evidence>
<comment type="caution">
    <text evidence="1">The sequence shown here is derived from an EMBL/GenBank/DDBJ whole genome shotgun (WGS) entry which is preliminary data.</text>
</comment>
<name>A0A934SZ48_9BURK</name>
<organism evidence="1 2">
    <name type="scientific">Noviherbaspirillum pedocola</name>
    <dbReference type="NCBI Taxonomy" id="2801341"/>
    <lineage>
        <taxon>Bacteria</taxon>
        <taxon>Pseudomonadati</taxon>
        <taxon>Pseudomonadota</taxon>
        <taxon>Betaproteobacteria</taxon>
        <taxon>Burkholderiales</taxon>
        <taxon>Oxalobacteraceae</taxon>
        <taxon>Noviherbaspirillum</taxon>
    </lineage>
</organism>
<protein>
    <submittedName>
        <fullName evidence="1">Uncharacterized protein</fullName>
    </submittedName>
</protein>
<proteinExistence type="predicted"/>
<gene>
    <name evidence="1" type="ORF">JJB74_31795</name>
</gene>
<evidence type="ECO:0000313" key="1">
    <source>
        <dbReference type="EMBL" id="MBK4739200.1"/>
    </source>
</evidence>
<sequence>MQALKQLTIKKIRELPPEMAGGPWTVVEVERGFNARCGDYVLYSVNSHKPRLFRSLDTAFRNLRDELGVKEFRVEAKN</sequence>
<dbReference type="EMBL" id="JAEPBG010000043">
    <property type="protein sequence ID" value="MBK4739200.1"/>
    <property type="molecule type" value="Genomic_DNA"/>
</dbReference>
<dbReference type="RefSeq" id="WP_200598570.1">
    <property type="nucleotide sequence ID" value="NZ_JAEPBG010000043.1"/>
</dbReference>
<reference evidence="1" key="1">
    <citation type="submission" date="2021-01" db="EMBL/GenBank/DDBJ databases">
        <title>Genome sequence of strain Noviherbaspirillum sp. DKR-6.</title>
        <authorList>
            <person name="Chaudhary D.K."/>
        </authorList>
    </citation>
    <scope>NUCLEOTIDE SEQUENCE</scope>
    <source>
        <strain evidence="1">DKR-6</strain>
    </source>
</reference>